<dbReference type="InParanoid" id="A0A517SE32"/>
<organism evidence="2 3">
    <name type="scientific">Caulifigura coniformis</name>
    <dbReference type="NCBI Taxonomy" id="2527983"/>
    <lineage>
        <taxon>Bacteria</taxon>
        <taxon>Pseudomonadati</taxon>
        <taxon>Planctomycetota</taxon>
        <taxon>Planctomycetia</taxon>
        <taxon>Planctomycetales</taxon>
        <taxon>Planctomycetaceae</taxon>
        <taxon>Caulifigura</taxon>
    </lineage>
</organism>
<feature type="coiled-coil region" evidence="1">
    <location>
        <begin position="41"/>
        <end position="89"/>
    </location>
</feature>
<evidence type="ECO:0000313" key="2">
    <source>
        <dbReference type="EMBL" id="QDT54386.1"/>
    </source>
</evidence>
<accession>A0A517SE32</accession>
<sequence length="279" mass="31283">MKISRRKLTLQLTPLLDLMLIVFFLQYLQMRENEVKRASAAEIVQQDAVRLAEELEAARRVAADATRTATALQNELAQANARATGLAGEAAAERARVDQVLSREEELGRLIVELFNVPRADIDKVLNDPGAGGISRSPQEVAALRKQFEDMAAARSGRMIKHLLVFDEIRKRCDVWEVFVDSQHLVTVNTGVRTASLRLNLKDDGDPDMERFENEFVEVARGLPDPKSLVVVLLSYDRATRLIVTEALDRSMPNIMRRLAMETAGVRFEYADLGIRIGQ</sequence>
<name>A0A517SE32_9PLAN</name>
<dbReference type="Proteomes" id="UP000315700">
    <property type="component" value="Chromosome"/>
</dbReference>
<dbReference type="KEGG" id="ccos:Pan44_24190"/>
<evidence type="ECO:0000313" key="3">
    <source>
        <dbReference type="Proteomes" id="UP000315700"/>
    </source>
</evidence>
<dbReference type="RefSeq" id="WP_145030244.1">
    <property type="nucleotide sequence ID" value="NZ_CP036271.1"/>
</dbReference>
<dbReference type="EMBL" id="CP036271">
    <property type="protein sequence ID" value="QDT54386.1"/>
    <property type="molecule type" value="Genomic_DNA"/>
</dbReference>
<keyword evidence="1" id="KW-0175">Coiled coil</keyword>
<proteinExistence type="predicted"/>
<dbReference type="AlphaFoldDB" id="A0A517SE32"/>
<protein>
    <submittedName>
        <fullName evidence="2">Uncharacterized protein</fullName>
    </submittedName>
</protein>
<dbReference type="OrthoDB" id="254153at2"/>
<reference evidence="2 3" key="1">
    <citation type="submission" date="2019-02" db="EMBL/GenBank/DDBJ databases">
        <title>Deep-cultivation of Planctomycetes and their phenomic and genomic characterization uncovers novel biology.</title>
        <authorList>
            <person name="Wiegand S."/>
            <person name="Jogler M."/>
            <person name="Boedeker C."/>
            <person name="Pinto D."/>
            <person name="Vollmers J."/>
            <person name="Rivas-Marin E."/>
            <person name="Kohn T."/>
            <person name="Peeters S.H."/>
            <person name="Heuer A."/>
            <person name="Rast P."/>
            <person name="Oberbeckmann S."/>
            <person name="Bunk B."/>
            <person name="Jeske O."/>
            <person name="Meyerdierks A."/>
            <person name="Storesund J.E."/>
            <person name="Kallscheuer N."/>
            <person name="Luecker S."/>
            <person name="Lage O.M."/>
            <person name="Pohl T."/>
            <person name="Merkel B.J."/>
            <person name="Hornburger P."/>
            <person name="Mueller R.-W."/>
            <person name="Bruemmer F."/>
            <person name="Labrenz M."/>
            <person name="Spormann A.M."/>
            <person name="Op den Camp H."/>
            <person name="Overmann J."/>
            <person name="Amann R."/>
            <person name="Jetten M.S.M."/>
            <person name="Mascher T."/>
            <person name="Medema M.H."/>
            <person name="Devos D.P."/>
            <person name="Kaster A.-K."/>
            <person name="Ovreas L."/>
            <person name="Rohde M."/>
            <person name="Galperin M.Y."/>
            <person name="Jogler C."/>
        </authorList>
    </citation>
    <scope>NUCLEOTIDE SEQUENCE [LARGE SCALE GENOMIC DNA]</scope>
    <source>
        <strain evidence="2 3">Pan44</strain>
    </source>
</reference>
<evidence type="ECO:0000256" key="1">
    <source>
        <dbReference type="SAM" id="Coils"/>
    </source>
</evidence>
<gene>
    <name evidence="2" type="ORF">Pan44_24190</name>
</gene>
<keyword evidence="3" id="KW-1185">Reference proteome</keyword>